<evidence type="ECO:0000256" key="11">
    <source>
        <dbReference type="ARBA" id="ARBA00022842"/>
    </source>
</evidence>
<evidence type="ECO:0000256" key="13">
    <source>
        <dbReference type="ARBA" id="ARBA00023136"/>
    </source>
</evidence>
<comment type="catalytic activity">
    <reaction evidence="18 19">
        <text>alpha-ribazole 5'-phosphate + adenosylcob(III)inamide-GDP = adenosylcob(III)alamin 5'-phosphate + GMP + H(+)</text>
        <dbReference type="Rhea" id="RHEA:23560"/>
        <dbReference type="ChEBI" id="CHEBI:15378"/>
        <dbReference type="ChEBI" id="CHEBI:57918"/>
        <dbReference type="ChEBI" id="CHEBI:58115"/>
        <dbReference type="ChEBI" id="CHEBI:60487"/>
        <dbReference type="ChEBI" id="CHEBI:60493"/>
        <dbReference type="EC" id="2.7.8.26"/>
    </reaction>
</comment>
<evidence type="ECO:0000256" key="2">
    <source>
        <dbReference type="ARBA" id="ARBA00004651"/>
    </source>
</evidence>
<comment type="catalytic activity">
    <reaction evidence="17 19">
        <text>alpha-ribazole + adenosylcob(III)inamide-GDP = adenosylcob(III)alamin + GMP + H(+)</text>
        <dbReference type="Rhea" id="RHEA:16049"/>
        <dbReference type="ChEBI" id="CHEBI:10329"/>
        <dbReference type="ChEBI" id="CHEBI:15378"/>
        <dbReference type="ChEBI" id="CHEBI:18408"/>
        <dbReference type="ChEBI" id="CHEBI:58115"/>
        <dbReference type="ChEBI" id="CHEBI:60487"/>
        <dbReference type="EC" id="2.7.8.26"/>
    </reaction>
</comment>
<comment type="cofactor">
    <cofactor evidence="1 19">
        <name>Mg(2+)</name>
        <dbReference type="ChEBI" id="CHEBI:18420"/>
    </cofactor>
</comment>
<keyword evidence="13 19" id="KW-0472">Membrane</keyword>
<feature type="transmembrane region" description="Helical" evidence="19">
    <location>
        <begin position="257"/>
        <end position="273"/>
    </location>
</feature>
<feature type="transmembrane region" description="Helical" evidence="19">
    <location>
        <begin position="213"/>
        <end position="236"/>
    </location>
</feature>
<keyword evidence="10 19" id="KW-0812">Transmembrane</keyword>
<keyword evidence="12 19" id="KW-1133">Transmembrane helix</keyword>
<dbReference type="NCBIfam" id="TIGR00317">
    <property type="entry name" value="cobS"/>
    <property type="match status" value="1"/>
</dbReference>
<evidence type="ECO:0000256" key="8">
    <source>
        <dbReference type="ARBA" id="ARBA00022573"/>
    </source>
</evidence>
<reference evidence="20 21" key="1">
    <citation type="submission" date="2021-03" db="EMBL/GenBank/DDBJ databases">
        <title>Genomic Encyclopedia of Type Strains, Phase IV (KMG-IV): sequencing the most valuable type-strain genomes for metagenomic binning, comparative biology and taxonomic classification.</title>
        <authorList>
            <person name="Goeker M."/>
        </authorList>
    </citation>
    <scope>NUCLEOTIDE SEQUENCE [LARGE SCALE GENOMIC DNA]</scope>
    <source>
        <strain evidence="20 21">DSM 15596</strain>
    </source>
</reference>
<keyword evidence="7 19" id="KW-1003">Cell membrane</keyword>
<evidence type="ECO:0000256" key="6">
    <source>
        <dbReference type="ARBA" id="ARBA00015850"/>
    </source>
</evidence>
<dbReference type="GO" id="GO:0051073">
    <property type="term" value="F:adenosylcobinamide-GDP ribazoletransferase activity"/>
    <property type="evidence" value="ECO:0007669"/>
    <property type="project" value="UniProtKB-EC"/>
</dbReference>
<gene>
    <name evidence="19" type="primary">cobS</name>
    <name evidence="20" type="ORF">J2Z18_001420</name>
</gene>
<feature type="transmembrane region" description="Helical" evidence="19">
    <location>
        <begin position="187"/>
        <end position="207"/>
    </location>
</feature>
<organism evidence="20 21">
    <name type="scientific">Paenibacillus lactis</name>
    <dbReference type="NCBI Taxonomy" id="228574"/>
    <lineage>
        <taxon>Bacteria</taxon>
        <taxon>Bacillati</taxon>
        <taxon>Bacillota</taxon>
        <taxon>Bacilli</taxon>
        <taxon>Bacillales</taxon>
        <taxon>Paenibacillaceae</taxon>
        <taxon>Paenibacillus</taxon>
    </lineage>
</organism>
<keyword evidence="11 19" id="KW-0460">Magnesium</keyword>
<dbReference type="Proteomes" id="UP000706926">
    <property type="component" value="Unassembled WGS sequence"/>
</dbReference>
<evidence type="ECO:0000313" key="21">
    <source>
        <dbReference type="Proteomes" id="UP000706926"/>
    </source>
</evidence>
<dbReference type="EC" id="2.7.8.26" evidence="5 19"/>
<evidence type="ECO:0000256" key="14">
    <source>
        <dbReference type="ARBA" id="ARBA00025228"/>
    </source>
</evidence>
<evidence type="ECO:0000256" key="19">
    <source>
        <dbReference type="HAMAP-Rule" id="MF_00719"/>
    </source>
</evidence>
<name>A0ABS4F7V8_9BACL</name>
<proteinExistence type="inferred from homology"/>
<evidence type="ECO:0000256" key="9">
    <source>
        <dbReference type="ARBA" id="ARBA00022679"/>
    </source>
</evidence>
<feature type="transmembrane region" description="Helical" evidence="19">
    <location>
        <begin position="110"/>
        <end position="133"/>
    </location>
</feature>
<evidence type="ECO:0000256" key="3">
    <source>
        <dbReference type="ARBA" id="ARBA00004663"/>
    </source>
</evidence>
<sequence>MNRLMEAAAAAFQFLSRFPIRREIPFTPEVQQRSVVFYPLVGGAIGLTVALLGWGLSFALPVFPASVITLTAWVGLTGGLHLDGWMDSTDALLSHRSRERMLEIMKDSRVGAMGVIACTLLLLLKVSLIQSIFELSGGVWKQEALLLVLAPVWSRWFMVHAMYRWPVARGSEGLAALFSGLSNLRRLQAGLMAVLVTLVVIVTLGLVTDSTQLWISGLSALVLAPFLTWLIGAAVAGRMSRRLGGLTGDTYGALNELLEAAILLFVVLLLQRWG</sequence>
<evidence type="ECO:0000256" key="15">
    <source>
        <dbReference type="ARBA" id="ARBA00032605"/>
    </source>
</evidence>
<evidence type="ECO:0000256" key="5">
    <source>
        <dbReference type="ARBA" id="ARBA00013200"/>
    </source>
</evidence>
<dbReference type="InterPro" id="IPR003805">
    <property type="entry name" value="CobS"/>
</dbReference>
<keyword evidence="9 19" id="KW-0808">Transferase</keyword>
<dbReference type="GeneID" id="95403452"/>
<evidence type="ECO:0000256" key="7">
    <source>
        <dbReference type="ARBA" id="ARBA00022475"/>
    </source>
</evidence>
<dbReference type="PANTHER" id="PTHR34148:SF1">
    <property type="entry name" value="ADENOSYLCOBINAMIDE-GDP RIBAZOLETRANSFERASE"/>
    <property type="match status" value="1"/>
</dbReference>
<dbReference type="HAMAP" id="MF_00719">
    <property type="entry name" value="CobS"/>
    <property type="match status" value="1"/>
</dbReference>
<feature type="transmembrane region" description="Helical" evidence="19">
    <location>
        <begin position="35"/>
        <end position="56"/>
    </location>
</feature>
<evidence type="ECO:0000256" key="12">
    <source>
        <dbReference type="ARBA" id="ARBA00022989"/>
    </source>
</evidence>
<comment type="pathway">
    <text evidence="3 19">Cofactor biosynthesis; adenosylcobalamin biosynthesis; adenosylcobalamin from cob(II)yrinate a,c-diamide: step 7/7.</text>
</comment>
<comment type="function">
    <text evidence="14 19">Joins adenosylcobinamide-GDP and alpha-ribazole to generate adenosylcobalamin (Ado-cobalamin). Also synthesizes adenosylcobalamin 5'-phosphate from adenosylcobinamide-GDP and alpha-ribazole 5'-phosphate.</text>
</comment>
<accession>A0ABS4F7V8</accession>
<evidence type="ECO:0000256" key="18">
    <source>
        <dbReference type="ARBA" id="ARBA00049504"/>
    </source>
</evidence>
<dbReference type="Pfam" id="PF02654">
    <property type="entry name" value="CobS"/>
    <property type="match status" value="1"/>
</dbReference>
<keyword evidence="21" id="KW-1185">Reference proteome</keyword>
<dbReference type="EMBL" id="JAGGKI010000003">
    <property type="protein sequence ID" value="MBP1892344.1"/>
    <property type="molecule type" value="Genomic_DNA"/>
</dbReference>
<evidence type="ECO:0000256" key="10">
    <source>
        <dbReference type="ARBA" id="ARBA00022692"/>
    </source>
</evidence>
<evidence type="ECO:0000256" key="4">
    <source>
        <dbReference type="ARBA" id="ARBA00010561"/>
    </source>
</evidence>
<feature type="transmembrane region" description="Helical" evidence="19">
    <location>
        <begin position="62"/>
        <end position="82"/>
    </location>
</feature>
<comment type="subcellular location">
    <subcellularLocation>
        <location evidence="2 19">Cell membrane</location>
        <topology evidence="2 19">Multi-pass membrane protein</topology>
    </subcellularLocation>
</comment>
<comment type="caution">
    <text evidence="20">The sequence shown here is derived from an EMBL/GenBank/DDBJ whole genome shotgun (WGS) entry which is preliminary data.</text>
</comment>
<protein>
    <recommendedName>
        <fullName evidence="6 19">Adenosylcobinamide-GDP ribazoletransferase</fullName>
        <ecNumber evidence="5 19">2.7.8.26</ecNumber>
    </recommendedName>
    <alternativeName>
        <fullName evidence="16 19">Cobalamin synthase</fullName>
    </alternativeName>
    <alternativeName>
        <fullName evidence="15 19">Cobalamin-5'-phosphate synthase</fullName>
    </alternativeName>
</protein>
<dbReference type="RefSeq" id="WP_210094442.1">
    <property type="nucleotide sequence ID" value="NZ_CP139098.1"/>
</dbReference>
<evidence type="ECO:0000256" key="1">
    <source>
        <dbReference type="ARBA" id="ARBA00001946"/>
    </source>
</evidence>
<evidence type="ECO:0000313" key="20">
    <source>
        <dbReference type="EMBL" id="MBP1892344.1"/>
    </source>
</evidence>
<dbReference type="PANTHER" id="PTHR34148">
    <property type="entry name" value="ADENOSYLCOBINAMIDE-GDP RIBAZOLETRANSFERASE"/>
    <property type="match status" value="1"/>
</dbReference>
<comment type="similarity">
    <text evidence="4 19">Belongs to the CobS family.</text>
</comment>
<keyword evidence="8 19" id="KW-0169">Cobalamin biosynthesis</keyword>
<evidence type="ECO:0000256" key="17">
    <source>
        <dbReference type="ARBA" id="ARBA00048623"/>
    </source>
</evidence>
<evidence type="ECO:0000256" key="16">
    <source>
        <dbReference type="ARBA" id="ARBA00032853"/>
    </source>
</evidence>